<feature type="compositionally biased region" description="Basic and acidic residues" evidence="7">
    <location>
        <begin position="7"/>
        <end position="19"/>
    </location>
</feature>
<feature type="transmembrane region" description="Helical" evidence="8">
    <location>
        <begin position="251"/>
        <end position="276"/>
    </location>
</feature>
<gene>
    <name evidence="10" type="ORF">BU26DRAFT_592896</name>
</gene>
<dbReference type="OrthoDB" id="10021397at2759"/>
<dbReference type="InterPro" id="IPR011701">
    <property type="entry name" value="MFS"/>
</dbReference>
<evidence type="ECO:0000259" key="9">
    <source>
        <dbReference type="PROSITE" id="PS50850"/>
    </source>
</evidence>
<reference evidence="10" key="1">
    <citation type="journal article" date="2020" name="Stud. Mycol.">
        <title>101 Dothideomycetes genomes: a test case for predicting lifestyles and emergence of pathogens.</title>
        <authorList>
            <person name="Haridas S."/>
            <person name="Albert R."/>
            <person name="Binder M."/>
            <person name="Bloem J."/>
            <person name="Labutti K."/>
            <person name="Salamov A."/>
            <person name="Andreopoulos B."/>
            <person name="Baker S."/>
            <person name="Barry K."/>
            <person name="Bills G."/>
            <person name="Bluhm B."/>
            <person name="Cannon C."/>
            <person name="Castanera R."/>
            <person name="Culley D."/>
            <person name="Daum C."/>
            <person name="Ezra D."/>
            <person name="Gonzalez J."/>
            <person name="Henrissat B."/>
            <person name="Kuo A."/>
            <person name="Liang C."/>
            <person name="Lipzen A."/>
            <person name="Lutzoni F."/>
            <person name="Magnuson J."/>
            <person name="Mondo S."/>
            <person name="Nolan M."/>
            <person name="Ohm R."/>
            <person name="Pangilinan J."/>
            <person name="Park H.-J."/>
            <person name="Ramirez L."/>
            <person name="Alfaro M."/>
            <person name="Sun H."/>
            <person name="Tritt A."/>
            <person name="Yoshinaga Y."/>
            <person name="Zwiers L.-H."/>
            <person name="Turgeon B."/>
            <person name="Goodwin S."/>
            <person name="Spatafora J."/>
            <person name="Crous P."/>
            <person name="Grigoriev I."/>
        </authorList>
    </citation>
    <scope>NUCLEOTIDE SEQUENCE</scope>
    <source>
        <strain evidence="10">CBS 122368</strain>
    </source>
</reference>
<keyword evidence="11" id="KW-1185">Reference proteome</keyword>
<keyword evidence="4 8" id="KW-0812">Transmembrane</keyword>
<dbReference type="Pfam" id="PF07690">
    <property type="entry name" value="MFS_1"/>
    <property type="match status" value="1"/>
</dbReference>
<evidence type="ECO:0000313" key="10">
    <source>
        <dbReference type="EMBL" id="KAF2249632.1"/>
    </source>
</evidence>
<dbReference type="RefSeq" id="XP_033684636.1">
    <property type="nucleotide sequence ID" value="XM_033834855.1"/>
</dbReference>
<feature type="transmembrane region" description="Helical" evidence="8">
    <location>
        <begin position="144"/>
        <end position="165"/>
    </location>
</feature>
<evidence type="ECO:0000313" key="11">
    <source>
        <dbReference type="Proteomes" id="UP000800094"/>
    </source>
</evidence>
<keyword evidence="5 8" id="KW-1133">Transmembrane helix</keyword>
<evidence type="ECO:0000256" key="7">
    <source>
        <dbReference type="SAM" id="MobiDB-lite"/>
    </source>
</evidence>
<keyword evidence="6 8" id="KW-0472">Membrane</keyword>
<dbReference type="GeneID" id="54588185"/>
<evidence type="ECO:0000256" key="6">
    <source>
        <dbReference type="ARBA" id="ARBA00023136"/>
    </source>
</evidence>
<comment type="subcellular location">
    <subcellularLocation>
        <location evidence="1">Membrane</location>
        <topology evidence="1">Multi-pass membrane protein</topology>
    </subcellularLocation>
</comment>
<dbReference type="PROSITE" id="PS50850">
    <property type="entry name" value="MFS"/>
    <property type="match status" value="1"/>
</dbReference>
<evidence type="ECO:0000256" key="3">
    <source>
        <dbReference type="ARBA" id="ARBA00022448"/>
    </source>
</evidence>
<organism evidence="10 11">
    <name type="scientific">Trematosphaeria pertusa</name>
    <dbReference type="NCBI Taxonomy" id="390896"/>
    <lineage>
        <taxon>Eukaryota</taxon>
        <taxon>Fungi</taxon>
        <taxon>Dikarya</taxon>
        <taxon>Ascomycota</taxon>
        <taxon>Pezizomycotina</taxon>
        <taxon>Dothideomycetes</taxon>
        <taxon>Pleosporomycetidae</taxon>
        <taxon>Pleosporales</taxon>
        <taxon>Massarineae</taxon>
        <taxon>Trematosphaeriaceae</taxon>
        <taxon>Trematosphaeria</taxon>
    </lineage>
</organism>
<feature type="transmembrane region" description="Helical" evidence="8">
    <location>
        <begin position="91"/>
        <end position="111"/>
    </location>
</feature>
<feature type="region of interest" description="Disordered" evidence="7">
    <location>
        <begin position="1"/>
        <end position="40"/>
    </location>
</feature>
<feature type="transmembrane region" description="Helical" evidence="8">
    <location>
        <begin position="49"/>
        <end position="67"/>
    </location>
</feature>
<evidence type="ECO:0000256" key="5">
    <source>
        <dbReference type="ARBA" id="ARBA00022989"/>
    </source>
</evidence>
<dbReference type="EMBL" id="ML987194">
    <property type="protein sequence ID" value="KAF2249632.1"/>
    <property type="molecule type" value="Genomic_DNA"/>
</dbReference>
<dbReference type="AlphaFoldDB" id="A0A6A6IIA7"/>
<accession>A0A6A6IIA7</accession>
<evidence type="ECO:0000256" key="1">
    <source>
        <dbReference type="ARBA" id="ARBA00004141"/>
    </source>
</evidence>
<comment type="similarity">
    <text evidence="2">Belongs to the major facilitator superfamily. TCR/Tet family.</text>
</comment>
<dbReference type="SUPFAM" id="SSF103473">
    <property type="entry name" value="MFS general substrate transporter"/>
    <property type="match status" value="1"/>
</dbReference>
<dbReference type="GO" id="GO:0022857">
    <property type="term" value="F:transmembrane transporter activity"/>
    <property type="evidence" value="ECO:0007669"/>
    <property type="project" value="InterPro"/>
</dbReference>
<dbReference type="Proteomes" id="UP000800094">
    <property type="component" value="Unassembled WGS sequence"/>
</dbReference>
<dbReference type="Gene3D" id="1.20.1250.20">
    <property type="entry name" value="MFS general substrate transporter like domains"/>
    <property type="match status" value="1"/>
</dbReference>
<dbReference type="PANTHER" id="PTHR23501:SF12">
    <property type="entry name" value="MAJOR FACILITATOR SUPERFAMILY (MFS) PROFILE DOMAIN-CONTAINING PROTEIN-RELATED"/>
    <property type="match status" value="1"/>
</dbReference>
<dbReference type="FunFam" id="1.20.1250.20:FF:000429">
    <property type="entry name" value="MFS drug efflux transporter, putative"/>
    <property type="match status" value="1"/>
</dbReference>
<dbReference type="InterPro" id="IPR036259">
    <property type="entry name" value="MFS_trans_sf"/>
</dbReference>
<dbReference type="InterPro" id="IPR020846">
    <property type="entry name" value="MFS_dom"/>
</dbReference>
<proteinExistence type="inferred from homology"/>
<feature type="domain" description="Major facilitator superfamily (MFS) profile" evidence="9">
    <location>
        <begin position="54"/>
        <end position="548"/>
    </location>
</feature>
<feature type="transmembrane region" description="Helical" evidence="8">
    <location>
        <begin position="525"/>
        <end position="543"/>
    </location>
</feature>
<feature type="transmembrane region" description="Helical" evidence="8">
    <location>
        <begin position="208"/>
        <end position="230"/>
    </location>
</feature>
<protein>
    <submittedName>
        <fullName evidence="10">Efflux pump antibiotic resistance protein</fullName>
    </submittedName>
</protein>
<evidence type="ECO:0000256" key="8">
    <source>
        <dbReference type="SAM" id="Phobius"/>
    </source>
</evidence>
<feature type="transmembrane region" description="Helical" evidence="8">
    <location>
        <begin position="387"/>
        <end position="408"/>
    </location>
</feature>
<sequence length="554" mass="59608">MSTAEKLSNHAESPLRETTSDEQTITNRGPFERAKESSSTQPAREIKPLSWFAIIFSLLSALFLFALDNTIVADVQAEIISTLEGIDRLPWISVAFALGAVSTNLVWGQLYCLLENKILFITSVILFEVGSAVCGAAPTLNALIVGRALCGIGGMGIYLGTMNMVSALTNQIERPVYLGFVGLTWGIGTILGPIIGGAFADSSATWRWAFYINLCIGALAAPVFIFLLPTTMPAGCGDQSLSSRVKRLDTAGALLSAGAIVTLVMAVSFGGGTYAWNSGQTIALFIVTGVLWICFALQQNFYVLTTRENRLFPTTLLKSWEMDILFAQMASAQVVVTVPIYFIPLYFQFAKGKSAFSSGVQLLPFVLLLVFAVMLNGAMMPKVGYYMPWYSVGSALALIGSALLYTVDLDTNQANIYGCSVLTAFGVGLFSQAGFPVAQVKSPHLQQAVSFIGFGQVGGITLALMISNSIFMNQATNRIADILDNTSKATIQEAILGFGNAFFHSLTPTQRRQVLEAIIESISDAFITVISASALSLVLSAFMKREKLFVKPMQ</sequence>
<feature type="transmembrane region" description="Helical" evidence="8">
    <location>
        <begin position="177"/>
        <end position="196"/>
    </location>
</feature>
<feature type="transmembrane region" description="Helical" evidence="8">
    <location>
        <begin position="282"/>
        <end position="303"/>
    </location>
</feature>
<feature type="transmembrane region" description="Helical" evidence="8">
    <location>
        <begin position="449"/>
        <end position="471"/>
    </location>
</feature>
<dbReference type="PANTHER" id="PTHR23501">
    <property type="entry name" value="MAJOR FACILITATOR SUPERFAMILY"/>
    <property type="match status" value="1"/>
</dbReference>
<dbReference type="GO" id="GO:0005886">
    <property type="term" value="C:plasma membrane"/>
    <property type="evidence" value="ECO:0007669"/>
    <property type="project" value="TreeGrafter"/>
</dbReference>
<feature type="transmembrane region" description="Helical" evidence="8">
    <location>
        <begin position="324"/>
        <end position="343"/>
    </location>
</feature>
<evidence type="ECO:0000256" key="4">
    <source>
        <dbReference type="ARBA" id="ARBA00022692"/>
    </source>
</evidence>
<feature type="transmembrane region" description="Helical" evidence="8">
    <location>
        <begin position="355"/>
        <end position="375"/>
    </location>
</feature>
<name>A0A6A6IIA7_9PLEO</name>
<feature type="transmembrane region" description="Helical" evidence="8">
    <location>
        <begin position="118"/>
        <end position="138"/>
    </location>
</feature>
<keyword evidence="3" id="KW-0813">Transport</keyword>
<evidence type="ECO:0000256" key="2">
    <source>
        <dbReference type="ARBA" id="ARBA00007520"/>
    </source>
</evidence>